<sequence length="544" mass="61148">MEDPVALRVPRAVCLCMVMSLSDCRYVLYIAMVSGALAPVALEEHVVYAVDMVFTWFERYVSARGLSRYLCTIEVCVVFLDTLTLVRESRRLLAFRLVLSGVVVGLGLHHQQCNFLSLYTSGYAPGLEMADMRDWGGGGDEPEETTSLVERFLRLQLPTYSGGPNPDTAEHWVHEIERGSFPTELVTCEAHPYFFQRCKRKRTTTRGGVVIIGDCRVDTARGRPHTVQDKKEVLRMTNKDGIFLDQLAWWLIQHVKEIGEGLRLHVRHVVLGSLLTSAMRRRQPSPSRSGHDGRVRRVPNSEVFFNLGRPNRAENALLGQEGFVAVDFGRSDILVLFLAWSRREDVLRSGGNAGVSPFFTIFAKVRESRRLLTPLLVRSRTVAELVQIQQAKREQFRTLQQGNLSMLEYQMRFMVLSRYAPYVVTDNTMMVEYFIRGLRPELQDAVIPLMCRTVEEAAQKTAILERTVLARQFGGVGTGSFQLPQQSTGISKGKAPLRASSSSGFAKWGGKLKKMFRGRGGGRQEGFQLGVQQGRGVRPALEES</sequence>
<evidence type="ECO:0000313" key="4">
    <source>
        <dbReference type="Proteomes" id="UP000652761"/>
    </source>
</evidence>
<evidence type="ECO:0000259" key="2">
    <source>
        <dbReference type="Pfam" id="PF03732"/>
    </source>
</evidence>
<dbReference type="AlphaFoldDB" id="A0A843W918"/>
<evidence type="ECO:0000313" key="3">
    <source>
        <dbReference type="EMBL" id="MQL99569.1"/>
    </source>
</evidence>
<reference evidence="3" key="1">
    <citation type="submission" date="2017-07" db="EMBL/GenBank/DDBJ databases">
        <title>Taro Niue Genome Assembly and Annotation.</title>
        <authorList>
            <person name="Atibalentja N."/>
            <person name="Keating K."/>
            <person name="Fields C.J."/>
        </authorList>
    </citation>
    <scope>NUCLEOTIDE SEQUENCE</scope>
    <source>
        <strain evidence="3">Niue_2</strain>
        <tissue evidence="3">Leaf</tissue>
    </source>
</reference>
<gene>
    <name evidence="3" type="ORF">Taro_032294</name>
</gene>
<name>A0A843W918_COLES</name>
<protein>
    <recommendedName>
        <fullName evidence="2">Retrotransposon gag domain-containing protein</fullName>
    </recommendedName>
</protein>
<dbReference type="Pfam" id="PF03732">
    <property type="entry name" value="Retrotrans_gag"/>
    <property type="match status" value="1"/>
</dbReference>
<accession>A0A843W918</accession>
<proteinExistence type="predicted"/>
<feature type="domain" description="Retrotransposon gag" evidence="2">
    <location>
        <begin position="390"/>
        <end position="440"/>
    </location>
</feature>
<feature type="region of interest" description="Disordered" evidence="1">
    <location>
        <begin position="519"/>
        <end position="544"/>
    </location>
</feature>
<dbReference type="InterPro" id="IPR005162">
    <property type="entry name" value="Retrotrans_gag_dom"/>
</dbReference>
<dbReference type="Proteomes" id="UP000652761">
    <property type="component" value="Unassembled WGS sequence"/>
</dbReference>
<organism evidence="3 4">
    <name type="scientific">Colocasia esculenta</name>
    <name type="common">Wild taro</name>
    <name type="synonym">Arum esculentum</name>
    <dbReference type="NCBI Taxonomy" id="4460"/>
    <lineage>
        <taxon>Eukaryota</taxon>
        <taxon>Viridiplantae</taxon>
        <taxon>Streptophyta</taxon>
        <taxon>Embryophyta</taxon>
        <taxon>Tracheophyta</taxon>
        <taxon>Spermatophyta</taxon>
        <taxon>Magnoliopsida</taxon>
        <taxon>Liliopsida</taxon>
        <taxon>Araceae</taxon>
        <taxon>Aroideae</taxon>
        <taxon>Colocasieae</taxon>
        <taxon>Colocasia</taxon>
    </lineage>
</organism>
<keyword evidence="4" id="KW-1185">Reference proteome</keyword>
<comment type="caution">
    <text evidence="3">The sequence shown here is derived from an EMBL/GenBank/DDBJ whole genome shotgun (WGS) entry which is preliminary data.</text>
</comment>
<evidence type="ECO:0000256" key="1">
    <source>
        <dbReference type="SAM" id="MobiDB-lite"/>
    </source>
</evidence>
<dbReference type="EMBL" id="NMUH01002371">
    <property type="protein sequence ID" value="MQL99569.1"/>
    <property type="molecule type" value="Genomic_DNA"/>
</dbReference>